<dbReference type="Pfam" id="PF13487">
    <property type="entry name" value="HD_5"/>
    <property type="match status" value="1"/>
</dbReference>
<feature type="domain" description="HD-GYP" evidence="2">
    <location>
        <begin position="57"/>
        <end position="253"/>
    </location>
</feature>
<dbReference type="SUPFAM" id="SSF109604">
    <property type="entry name" value="HD-domain/PDEase-like"/>
    <property type="match status" value="1"/>
</dbReference>
<dbReference type="EMBL" id="VDDA01000003">
    <property type="protein sequence ID" value="TNC14144.1"/>
    <property type="molecule type" value="Genomic_DNA"/>
</dbReference>
<dbReference type="NCBIfam" id="TIGR00277">
    <property type="entry name" value="HDIG"/>
    <property type="match status" value="1"/>
</dbReference>
<organism evidence="3 4">
    <name type="scientific">Methylobacterium terricola</name>
    <dbReference type="NCBI Taxonomy" id="2583531"/>
    <lineage>
        <taxon>Bacteria</taxon>
        <taxon>Pseudomonadati</taxon>
        <taxon>Pseudomonadota</taxon>
        <taxon>Alphaproteobacteria</taxon>
        <taxon>Hyphomicrobiales</taxon>
        <taxon>Methylobacteriaceae</taxon>
        <taxon>Methylobacterium</taxon>
    </lineage>
</organism>
<dbReference type="PROSITE" id="PS51832">
    <property type="entry name" value="HD_GYP"/>
    <property type="match status" value="1"/>
</dbReference>
<keyword evidence="4" id="KW-1185">Reference proteome</keyword>
<dbReference type="OrthoDB" id="9802066at2"/>
<dbReference type="GO" id="GO:0008081">
    <property type="term" value="F:phosphoric diester hydrolase activity"/>
    <property type="evidence" value="ECO:0007669"/>
    <property type="project" value="UniProtKB-ARBA"/>
</dbReference>
<dbReference type="Gene3D" id="1.10.3210.10">
    <property type="entry name" value="Hypothetical protein af1432"/>
    <property type="match status" value="1"/>
</dbReference>
<gene>
    <name evidence="3" type="ORF">FF100_08125</name>
</gene>
<sequence>MLHGRFGTLLRRRGMTVLLGERIVERARAALSRLFDDAAVGGIDMRVVEGIVHPLMGALREGGVQGWLVLVHAHKSQDVVQHSLHVAGLAANFAHHLGLSDRDCVTLVRAGLLHDIGKARIPRAILDKPGALTAAEMALMRTHAAIGHEILLESGMRDPIVLAVARHHHEMLDGSGYPDRRAGGAIRELVRLTTVCDIYAALTELRPYRTWMTRADALAILREMAPTRLDPVLVQAFEASLDASFARETARTVRLSPPVVRRALCDGGPL</sequence>
<reference evidence="3 4" key="1">
    <citation type="submission" date="2019-06" db="EMBL/GenBank/DDBJ databases">
        <title>Genome of Methylobacterium sp. 17Sr1-39.</title>
        <authorList>
            <person name="Seo T."/>
        </authorList>
    </citation>
    <scope>NUCLEOTIDE SEQUENCE [LARGE SCALE GENOMIC DNA]</scope>
    <source>
        <strain evidence="3 4">17Sr1-39</strain>
    </source>
</reference>
<comment type="caution">
    <text evidence="3">The sequence shown here is derived from an EMBL/GenBank/DDBJ whole genome shotgun (WGS) entry which is preliminary data.</text>
</comment>
<dbReference type="SMART" id="SM00471">
    <property type="entry name" value="HDc"/>
    <property type="match status" value="1"/>
</dbReference>
<dbReference type="CDD" id="cd00077">
    <property type="entry name" value="HDc"/>
    <property type="match status" value="1"/>
</dbReference>
<dbReference type="InterPro" id="IPR003607">
    <property type="entry name" value="HD/PDEase_dom"/>
</dbReference>
<accession>A0A5C4LIM0</accession>
<protein>
    <submittedName>
        <fullName evidence="3">HD domain-containing protein</fullName>
    </submittedName>
</protein>
<dbReference type="AlphaFoldDB" id="A0A5C4LIM0"/>
<proteinExistence type="predicted"/>
<evidence type="ECO:0000259" key="1">
    <source>
        <dbReference type="PROSITE" id="PS51831"/>
    </source>
</evidence>
<dbReference type="InterPro" id="IPR006674">
    <property type="entry name" value="HD_domain"/>
</dbReference>
<feature type="domain" description="HD" evidence="1">
    <location>
        <begin position="79"/>
        <end position="199"/>
    </location>
</feature>
<dbReference type="InterPro" id="IPR006675">
    <property type="entry name" value="HDIG_dom"/>
</dbReference>
<name>A0A5C4LIM0_9HYPH</name>
<dbReference type="Proteomes" id="UP000305267">
    <property type="component" value="Unassembled WGS sequence"/>
</dbReference>
<evidence type="ECO:0000259" key="2">
    <source>
        <dbReference type="PROSITE" id="PS51832"/>
    </source>
</evidence>
<dbReference type="InterPro" id="IPR037522">
    <property type="entry name" value="HD_GYP_dom"/>
</dbReference>
<evidence type="ECO:0000313" key="3">
    <source>
        <dbReference type="EMBL" id="TNC14144.1"/>
    </source>
</evidence>
<dbReference type="PANTHER" id="PTHR43155">
    <property type="entry name" value="CYCLIC DI-GMP PHOSPHODIESTERASE PA4108-RELATED"/>
    <property type="match status" value="1"/>
</dbReference>
<dbReference type="PANTHER" id="PTHR43155:SF2">
    <property type="entry name" value="CYCLIC DI-GMP PHOSPHODIESTERASE PA4108"/>
    <property type="match status" value="1"/>
</dbReference>
<evidence type="ECO:0000313" key="4">
    <source>
        <dbReference type="Proteomes" id="UP000305267"/>
    </source>
</evidence>
<dbReference type="PROSITE" id="PS51831">
    <property type="entry name" value="HD"/>
    <property type="match status" value="1"/>
</dbReference>